<dbReference type="Gene3D" id="3.90.640.10">
    <property type="entry name" value="Actin, Chain A, domain 4"/>
    <property type="match status" value="1"/>
</dbReference>
<dbReference type="CDD" id="cd10210">
    <property type="entry name" value="ASKHA_NBD_Arp6"/>
    <property type="match status" value="1"/>
</dbReference>
<evidence type="ECO:0000313" key="8">
    <source>
        <dbReference type="EMBL" id="PVU92766.1"/>
    </source>
</evidence>
<dbReference type="GO" id="GO:0005737">
    <property type="term" value="C:cytoplasm"/>
    <property type="evidence" value="ECO:0007669"/>
    <property type="project" value="UniProtKB-SubCell"/>
</dbReference>
<keyword evidence="9" id="KW-1185">Reference proteome</keyword>
<dbReference type="SUPFAM" id="SSF53067">
    <property type="entry name" value="Actin-like ATPase domain"/>
    <property type="match status" value="2"/>
</dbReference>
<evidence type="ECO:0000313" key="9">
    <source>
        <dbReference type="Proteomes" id="UP000245699"/>
    </source>
</evidence>
<evidence type="ECO:0000256" key="1">
    <source>
        <dbReference type="ARBA" id="ARBA00004496"/>
    </source>
</evidence>
<evidence type="ECO:0000256" key="7">
    <source>
        <dbReference type="ARBA" id="ARBA00073820"/>
    </source>
</evidence>
<gene>
    <name evidence="8" type="ORF">BB559_003598</name>
</gene>
<dbReference type="InterPro" id="IPR004000">
    <property type="entry name" value="Actin"/>
</dbReference>
<sequence>MVYVSDLIKKATDVSGLYYRSSFERGYLVNWDVQLAVWDRIFEDSVLNCQPESSGILLTEPTFNFPEIRKNMDEIIFEEYGFKSLYRNNGSEIAAKSLNLSAFQNKRKTIPDCVMIVDIGQIDVGGLILTNFLKEMVSYRSWDMMDERYTINDVKEKCCYVTQDLSSDIKKAKFDFADIESNYVLPDFTTTKTGFVLDKNKPSSNQNIDQEQILSLKNERFLVPEILFSPSNAGMQSTLNETYYINQGGLHEAILESINACPQKMRGLLLKNIIVIGGTAKLSGLKERLETELQSCVPSEYTVQIFIPEDPSGYTWECGQLLLENIHSGKYSEIMGPKILSRKDYLEMGPDRVVNFF</sequence>
<reference evidence="8 9" key="1">
    <citation type="journal article" date="2018" name="MBio">
        <title>Comparative Genomics Reveals the Core Gene Toolbox for the Fungus-Insect Symbiosis.</title>
        <authorList>
            <person name="Wang Y."/>
            <person name="Stata M."/>
            <person name="Wang W."/>
            <person name="Stajich J.E."/>
            <person name="White M.M."/>
            <person name="Moncalvo J.M."/>
        </authorList>
    </citation>
    <scope>NUCLEOTIDE SEQUENCE [LARGE SCALE GENOMIC DNA]</scope>
    <source>
        <strain evidence="8 9">AUS-77-4</strain>
    </source>
</reference>
<comment type="caution">
    <text evidence="8">The sequence shown here is derived from an EMBL/GenBank/DDBJ whole genome shotgun (WGS) entry which is preliminary data.</text>
</comment>
<evidence type="ECO:0000256" key="3">
    <source>
        <dbReference type="ARBA" id="ARBA00018633"/>
    </source>
</evidence>
<dbReference type="AlphaFoldDB" id="A0A2T9YK99"/>
<dbReference type="GO" id="GO:0005634">
    <property type="term" value="C:nucleus"/>
    <property type="evidence" value="ECO:0007669"/>
    <property type="project" value="UniProtKB-ARBA"/>
</dbReference>
<comment type="similarity">
    <text evidence="2">Belongs to the actin family. ARP6 subfamily.</text>
</comment>
<accession>A0A2T9YK99</accession>
<comment type="subcellular location">
    <subcellularLocation>
        <location evidence="1">Cytoplasm</location>
    </subcellularLocation>
</comment>
<dbReference type="FunFam" id="3.90.640.10:FF:000014">
    <property type="entry name" value="Putative actin-related protein 6"/>
    <property type="match status" value="1"/>
</dbReference>
<name>A0A2T9YK99_9FUNG</name>
<dbReference type="InterPro" id="IPR043129">
    <property type="entry name" value="ATPase_NBD"/>
</dbReference>
<dbReference type="SMART" id="SM00268">
    <property type="entry name" value="ACTIN"/>
    <property type="match status" value="1"/>
</dbReference>
<evidence type="ECO:0000256" key="6">
    <source>
        <dbReference type="ARBA" id="ARBA00063309"/>
    </source>
</evidence>
<dbReference type="STRING" id="61424.A0A2T9YK99"/>
<organism evidence="8 9">
    <name type="scientific">Furculomyces boomerangus</name>
    <dbReference type="NCBI Taxonomy" id="61424"/>
    <lineage>
        <taxon>Eukaryota</taxon>
        <taxon>Fungi</taxon>
        <taxon>Fungi incertae sedis</taxon>
        <taxon>Zoopagomycota</taxon>
        <taxon>Kickxellomycotina</taxon>
        <taxon>Harpellomycetes</taxon>
        <taxon>Harpellales</taxon>
        <taxon>Harpellaceae</taxon>
        <taxon>Furculomyces</taxon>
    </lineage>
</organism>
<dbReference type="OrthoDB" id="408728at2759"/>
<keyword evidence="4" id="KW-0963">Cytoplasm</keyword>
<proteinExistence type="inferred from homology"/>
<evidence type="ECO:0000256" key="5">
    <source>
        <dbReference type="ARBA" id="ARBA00025222"/>
    </source>
</evidence>
<dbReference type="PANTHER" id="PTHR11937">
    <property type="entry name" value="ACTIN"/>
    <property type="match status" value="1"/>
</dbReference>
<protein>
    <recommendedName>
        <fullName evidence="3">Actin-like protein ARP6</fullName>
    </recommendedName>
    <alternativeName>
        <fullName evidence="7">Actin-like protein arp6</fullName>
    </alternativeName>
</protein>
<comment type="function">
    <text evidence="5">Component of the SWR1 complex which mediates the ATP-dependent exchange of histone H2A for the H2A variant HZT1 leading to transcriptional regulation of selected genes by chromatin remodeling. Involved in chromosome stability.</text>
</comment>
<evidence type="ECO:0000256" key="4">
    <source>
        <dbReference type="ARBA" id="ARBA00022490"/>
    </source>
</evidence>
<dbReference type="Gene3D" id="3.30.420.40">
    <property type="match status" value="2"/>
</dbReference>
<dbReference type="Pfam" id="PF00022">
    <property type="entry name" value="Actin"/>
    <property type="match status" value="2"/>
</dbReference>
<evidence type="ECO:0000256" key="2">
    <source>
        <dbReference type="ARBA" id="ARBA00005665"/>
    </source>
</evidence>
<dbReference type="Proteomes" id="UP000245699">
    <property type="component" value="Unassembled WGS sequence"/>
</dbReference>
<dbReference type="EMBL" id="MBFT01000347">
    <property type="protein sequence ID" value="PVU92766.1"/>
    <property type="molecule type" value="Genomic_DNA"/>
</dbReference>
<comment type="subunit">
    <text evidence="6">Component of the SWR1 chromatin remodeling complex.</text>
</comment>